<keyword evidence="3" id="KW-1133">Transmembrane helix</keyword>
<keyword evidence="1 2" id="KW-0224">Dipeptidase</keyword>
<reference evidence="4 5" key="1">
    <citation type="submission" date="2017-04" db="EMBL/GenBank/DDBJ databases">
        <title>Draft genome sequence of Marssonina coronaria NL1: causal agent of apple blotch.</title>
        <authorList>
            <person name="Cheng Q."/>
        </authorList>
    </citation>
    <scope>NUCLEOTIDE SEQUENCE [LARGE SCALE GENOMIC DNA]</scope>
    <source>
        <strain evidence="4 5">NL1</strain>
    </source>
</reference>
<dbReference type="STRING" id="503106.A0A218Z3J3"/>
<dbReference type="InterPro" id="IPR008257">
    <property type="entry name" value="Pept_M19"/>
</dbReference>
<dbReference type="GO" id="GO:0070573">
    <property type="term" value="F:metallodipeptidase activity"/>
    <property type="evidence" value="ECO:0007669"/>
    <property type="project" value="InterPro"/>
</dbReference>
<protein>
    <recommendedName>
        <fullName evidence="2">Dipeptidase</fullName>
        <ecNumber evidence="2">3.4.13.19</ecNumber>
    </recommendedName>
</protein>
<comment type="similarity">
    <text evidence="2">Belongs to the metallo-dependent hydrolases superfamily. Peptidase M19 family.</text>
</comment>
<dbReference type="PROSITE" id="PS51365">
    <property type="entry name" value="RENAL_DIPEPTIDASE_2"/>
    <property type="match status" value="1"/>
</dbReference>
<keyword evidence="3" id="KW-0812">Transmembrane</keyword>
<feature type="transmembrane region" description="Helical" evidence="3">
    <location>
        <begin position="34"/>
        <end position="53"/>
    </location>
</feature>
<dbReference type="OrthoDB" id="445695at2759"/>
<evidence type="ECO:0000313" key="5">
    <source>
        <dbReference type="Proteomes" id="UP000242519"/>
    </source>
</evidence>
<sequence>MPGSEKGYLLYGGTSIPDQCDESVNQKRTPRHDLGPLILGIGVTLSLAIIFFAPASKNALAGLSYITKPGPRTLAERVDRILEATPLIDGHNDLAILIRFLYNNHIYNANFTTPFEEGGLAQHVDIPRLRAGKNGGAFWSAFVPCPKDAADFSDANYADSVAFTYTQIDMLTRLRALYPAVFSAPGTSHTALSSYKSGLLISPLGIEGLHQIGNTPSNLRHYHALGARYATLTHNCHNIYADAALLELPSGGLEVAPPKWGGVSAAGRELVAEMNRLGMIVDLAHVSHGTMRDVLGAKEGWGGSQAPVIFSHSSAYTICPHPRNVPDDVLRLMRANGGVVMVNFSPDFVSCVASSDPSSSGLPSFYPQNSTLEHVVTHILHIGNLIGFDHVGLGSDFDGIESTPRGLEDVSKFPGLVAELLRSGVSDEDAGKVVGGNILRVWAEVERVAARLQKSGVRALEDSLPNLRRAV</sequence>
<organism evidence="4 5">
    <name type="scientific">Diplocarpon coronariae</name>
    <dbReference type="NCBI Taxonomy" id="2795749"/>
    <lineage>
        <taxon>Eukaryota</taxon>
        <taxon>Fungi</taxon>
        <taxon>Dikarya</taxon>
        <taxon>Ascomycota</taxon>
        <taxon>Pezizomycotina</taxon>
        <taxon>Leotiomycetes</taxon>
        <taxon>Helotiales</taxon>
        <taxon>Drepanopezizaceae</taxon>
        <taxon>Diplocarpon</taxon>
    </lineage>
</organism>
<dbReference type="PANTHER" id="PTHR10443">
    <property type="entry name" value="MICROSOMAL DIPEPTIDASE"/>
    <property type="match status" value="1"/>
</dbReference>
<dbReference type="EC" id="3.4.13.19" evidence="2"/>
<dbReference type="EMBL" id="MZNU01000226">
    <property type="protein sequence ID" value="OWP02548.1"/>
    <property type="molecule type" value="Genomic_DNA"/>
</dbReference>
<keyword evidence="3" id="KW-0472">Membrane</keyword>
<evidence type="ECO:0000256" key="1">
    <source>
        <dbReference type="ARBA" id="ARBA00022997"/>
    </source>
</evidence>
<keyword evidence="2" id="KW-0482">Metalloprotease</keyword>
<evidence type="ECO:0000256" key="3">
    <source>
        <dbReference type="SAM" id="Phobius"/>
    </source>
</evidence>
<dbReference type="PANTHER" id="PTHR10443:SF12">
    <property type="entry name" value="DIPEPTIDASE"/>
    <property type="match status" value="1"/>
</dbReference>
<comment type="cofactor">
    <cofactor evidence="2">
        <name>Zn(2+)</name>
        <dbReference type="ChEBI" id="CHEBI:29105"/>
    </cofactor>
</comment>
<keyword evidence="2" id="KW-0479">Metal-binding</keyword>
<dbReference type="GO" id="GO:0046872">
    <property type="term" value="F:metal ion binding"/>
    <property type="evidence" value="ECO:0007669"/>
    <property type="project" value="UniProtKB-UniRule"/>
</dbReference>
<evidence type="ECO:0000313" key="4">
    <source>
        <dbReference type="EMBL" id="OWP02548.1"/>
    </source>
</evidence>
<dbReference type="AlphaFoldDB" id="A0A218Z3J3"/>
<proteinExistence type="inferred from homology"/>
<dbReference type="Pfam" id="PF01244">
    <property type="entry name" value="Peptidase_M19"/>
    <property type="match status" value="1"/>
</dbReference>
<evidence type="ECO:0000256" key="2">
    <source>
        <dbReference type="RuleBase" id="RU341113"/>
    </source>
</evidence>
<name>A0A218Z3J3_9HELO</name>
<dbReference type="InParanoid" id="A0A218Z3J3"/>
<comment type="caution">
    <text evidence="4">The sequence shown here is derived from an EMBL/GenBank/DDBJ whole genome shotgun (WGS) entry which is preliminary data.</text>
</comment>
<comment type="catalytic activity">
    <reaction evidence="2">
        <text>an L-aminoacyl-L-amino acid + H2O = 2 an L-alpha-amino acid</text>
        <dbReference type="Rhea" id="RHEA:48940"/>
        <dbReference type="ChEBI" id="CHEBI:15377"/>
        <dbReference type="ChEBI" id="CHEBI:59869"/>
        <dbReference type="ChEBI" id="CHEBI:77460"/>
        <dbReference type="EC" id="3.4.13.19"/>
    </reaction>
</comment>
<dbReference type="GO" id="GO:0006508">
    <property type="term" value="P:proteolysis"/>
    <property type="evidence" value="ECO:0007669"/>
    <property type="project" value="UniProtKB-KW"/>
</dbReference>
<gene>
    <name evidence="4" type="ORF">B2J93_4391</name>
</gene>
<dbReference type="SUPFAM" id="SSF51556">
    <property type="entry name" value="Metallo-dependent hydrolases"/>
    <property type="match status" value="1"/>
</dbReference>
<dbReference type="InterPro" id="IPR032466">
    <property type="entry name" value="Metal_Hydrolase"/>
</dbReference>
<keyword evidence="5" id="KW-1185">Reference proteome</keyword>
<dbReference type="CDD" id="cd01301">
    <property type="entry name" value="rDP_like"/>
    <property type="match status" value="1"/>
</dbReference>
<keyword evidence="2" id="KW-0378">Hydrolase</keyword>
<dbReference type="Proteomes" id="UP000242519">
    <property type="component" value="Unassembled WGS sequence"/>
</dbReference>
<keyword evidence="2" id="KW-0862">Zinc</keyword>
<accession>A0A218Z3J3</accession>
<dbReference type="Gene3D" id="3.20.20.140">
    <property type="entry name" value="Metal-dependent hydrolases"/>
    <property type="match status" value="1"/>
</dbReference>
<keyword evidence="2" id="KW-0645">Protease</keyword>